<dbReference type="SFLD" id="SFLDG01129">
    <property type="entry name" value="C1.5:_HAD__Beta-PGM__Phosphata"/>
    <property type="match status" value="1"/>
</dbReference>
<dbReference type="SFLD" id="SFLDS00003">
    <property type="entry name" value="Haloacid_Dehalogenase"/>
    <property type="match status" value="1"/>
</dbReference>
<dbReference type="InterPro" id="IPR041492">
    <property type="entry name" value="HAD_2"/>
</dbReference>
<accession>U4KIP2</accession>
<dbReference type="STRING" id="28173.VIBNI_B1264"/>
<dbReference type="Proteomes" id="UP000016895">
    <property type="component" value="Chromosome 2"/>
</dbReference>
<organism evidence="1 2">
    <name type="scientific">Vibrio nigripulchritudo</name>
    <dbReference type="NCBI Taxonomy" id="28173"/>
    <lineage>
        <taxon>Bacteria</taxon>
        <taxon>Pseudomonadati</taxon>
        <taxon>Pseudomonadota</taxon>
        <taxon>Gammaproteobacteria</taxon>
        <taxon>Vibrionales</taxon>
        <taxon>Vibrionaceae</taxon>
        <taxon>Vibrio</taxon>
    </lineage>
</organism>
<protein>
    <submittedName>
        <fullName evidence="1">Putative haloacid dehalogenase superfamily</fullName>
    </submittedName>
</protein>
<dbReference type="OrthoDB" id="9797415at2"/>
<keyword evidence="2" id="KW-1185">Reference proteome</keyword>
<evidence type="ECO:0000313" key="1">
    <source>
        <dbReference type="EMBL" id="CCO61025.1"/>
    </source>
</evidence>
<proteinExistence type="predicted"/>
<dbReference type="RefSeq" id="WP_022561531.1">
    <property type="nucleotide sequence ID" value="NC_022543.1"/>
</dbReference>
<reference evidence="1 2" key="1">
    <citation type="journal article" date="2013" name="ISME J.">
        <title>Comparative genomics of pathogenic lineages of Vibrio nigripulchritudo identifies virulence-associated traits.</title>
        <authorList>
            <person name="Goudenege D."/>
            <person name="Labreuche Y."/>
            <person name="Krin E."/>
            <person name="Ansquer D."/>
            <person name="Mangenot S."/>
            <person name="Calteau A."/>
            <person name="Medigue C."/>
            <person name="Mazel D."/>
            <person name="Polz M.F."/>
            <person name="Le Roux F."/>
        </authorList>
    </citation>
    <scope>NUCLEOTIDE SEQUENCE [LARGE SCALE GENOMIC DNA]</scope>
    <source>
        <strain evidence="2">SnF1</strain>
    </source>
</reference>
<dbReference type="PANTHER" id="PTHR43611">
    <property type="entry name" value="ALPHA-D-GLUCOSE 1-PHOSPHATE PHOSPHATASE"/>
    <property type="match status" value="1"/>
</dbReference>
<dbReference type="PATRIC" id="fig|1260221.3.peg.4870"/>
<dbReference type="Pfam" id="PF13419">
    <property type="entry name" value="HAD_2"/>
    <property type="match status" value="1"/>
</dbReference>
<dbReference type="EMBL" id="FO203527">
    <property type="protein sequence ID" value="CCO61025.1"/>
    <property type="molecule type" value="Genomic_DNA"/>
</dbReference>
<evidence type="ECO:0000313" key="2">
    <source>
        <dbReference type="Proteomes" id="UP000016895"/>
    </source>
</evidence>
<dbReference type="PANTHER" id="PTHR43611:SF3">
    <property type="entry name" value="FLAVIN MONONUCLEOTIDE HYDROLASE 1, CHLOROPLATIC"/>
    <property type="match status" value="1"/>
</dbReference>
<gene>
    <name evidence="1" type="ORF">VIBNI_B1264</name>
</gene>
<dbReference type="InterPro" id="IPR006439">
    <property type="entry name" value="HAD-SF_hydro_IA"/>
</dbReference>
<dbReference type="KEGG" id="vni:VIBNI_B1264"/>
<dbReference type="AlphaFoldDB" id="U4KIP2"/>
<sequence>MISTIFLDFDGVIRHWDSSGISQSESKLGLKQGTLFSVAFSKDFLFPAITGKTTHDNWQESVFRKLSSNHSEIIAQELIKAWKEAQYTIDLTFLRDIKNAAPECQLVLTTNATSILRDELQAANLDSYFAHIVNSFEIGVSKPDAEYFIKAMKLSECIAQQVIFIDDSENNTLVARELGIQSQHYRNAREALQFIKQQLTKANQKE</sequence>
<name>U4KIP2_9VIBR</name>
<dbReference type="NCBIfam" id="TIGR01509">
    <property type="entry name" value="HAD-SF-IA-v3"/>
    <property type="match status" value="1"/>
</dbReference>
<dbReference type="Gene3D" id="3.40.50.1000">
    <property type="entry name" value="HAD superfamily/HAD-like"/>
    <property type="match status" value="1"/>
</dbReference>
<dbReference type="InterPro" id="IPR023198">
    <property type="entry name" value="PGP-like_dom2"/>
</dbReference>
<dbReference type="Gene3D" id="1.10.150.240">
    <property type="entry name" value="Putative phosphatase, domain 2"/>
    <property type="match status" value="1"/>
</dbReference>
<dbReference type="InterPro" id="IPR036412">
    <property type="entry name" value="HAD-like_sf"/>
</dbReference>
<dbReference type="InterPro" id="IPR023214">
    <property type="entry name" value="HAD_sf"/>
</dbReference>
<dbReference type="SUPFAM" id="SSF56784">
    <property type="entry name" value="HAD-like"/>
    <property type="match status" value="1"/>
</dbReference>